<gene>
    <name evidence="1" type="ORF">LEMA_P095620.1</name>
</gene>
<dbReference type="HOGENOM" id="CLU_047435_2_0_1"/>
<dbReference type="InParanoid" id="E5A3E0"/>
<name>E5A3E0_LEPMJ</name>
<organism evidence="2">
    <name type="scientific">Leptosphaeria maculans (strain JN3 / isolate v23.1.3 / race Av1-4-5-6-7-8)</name>
    <name type="common">Blackleg fungus</name>
    <name type="synonym">Phoma lingam</name>
    <dbReference type="NCBI Taxonomy" id="985895"/>
    <lineage>
        <taxon>Eukaryota</taxon>
        <taxon>Fungi</taxon>
        <taxon>Dikarya</taxon>
        <taxon>Ascomycota</taxon>
        <taxon>Pezizomycotina</taxon>
        <taxon>Dothideomycetes</taxon>
        <taxon>Pleosporomycetidae</taxon>
        <taxon>Pleosporales</taxon>
        <taxon>Pleosporineae</taxon>
        <taxon>Leptosphaeriaceae</taxon>
        <taxon>Plenodomus</taxon>
        <taxon>Plenodomus lingam/Leptosphaeria maculans species complex</taxon>
    </lineage>
</organism>
<accession>E5A3E0</accession>
<evidence type="ECO:0008006" key="3">
    <source>
        <dbReference type="Google" id="ProtNLM"/>
    </source>
</evidence>
<proteinExistence type="predicted"/>
<keyword evidence="2" id="KW-1185">Reference proteome</keyword>
<dbReference type="eggNOG" id="ENOG502S7AM">
    <property type="taxonomic scope" value="Eukaryota"/>
</dbReference>
<protein>
    <recommendedName>
        <fullName evidence="3">Metallo-beta-lactamase domain-containing protein</fullName>
    </recommendedName>
</protein>
<dbReference type="Gene3D" id="3.60.15.10">
    <property type="entry name" value="Ribonuclease Z/Hydroxyacylglutathione hydrolase-like"/>
    <property type="match status" value="1"/>
</dbReference>
<reference evidence="2" key="1">
    <citation type="journal article" date="2011" name="Nat. Commun.">
        <title>Effector diversification within compartments of the Leptosphaeria maculans genome affected by Repeat-Induced Point mutations.</title>
        <authorList>
            <person name="Rouxel T."/>
            <person name="Grandaubert J."/>
            <person name="Hane J.K."/>
            <person name="Hoede C."/>
            <person name="van de Wouw A.P."/>
            <person name="Couloux A."/>
            <person name="Dominguez V."/>
            <person name="Anthouard V."/>
            <person name="Bally P."/>
            <person name="Bourras S."/>
            <person name="Cozijnsen A.J."/>
            <person name="Ciuffetti L.M."/>
            <person name="Degrave A."/>
            <person name="Dilmaghani A."/>
            <person name="Duret L."/>
            <person name="Fudal I."/>
            <person name="Goodwin S.B."/>
            <person name="Gout L."/>
            <person name="Glaser N."/>
            <person name="Linglin J."/>
            <person name="Kema G.H.J."/>
            <person name="Lapalu N."/>
            <person name="Lawrence C.B."/>
            <person name="May K."/>
            <person name="Meyer M."/>
            <person name="Ollivier B."/>
            <person name="Poulain J."/>
            <person name="Schoch C.L."/>
            <person name="Simon A."/>
            <person name="Spatafora J.W."/>
            <person name="Stachowiak A."/>
            <person name="Turgeon B.G."/>
            <person name="Tyler B.M."/>
            <person name="Vincent D."/>
            <person name="Weissenbach J."/>
            <person name="Amselem J."/>
            <person name="Quesneville H."/>
            <person name="Oliver R.P."/>
            <person name="Wincker P."/>
            <person name="Balesdent M.-H."/>
            <person name="Howlett B.J."/>
        </authorList>
    </citation>
    <scope>NUCLEOTIDE SEQUENCE [LARGE SCALE GENOMIC DNA]</scope>
    <source>
        <strain evidence="2">JN3 / isolate v23.1.3 / race Av1-4-5-6-7-8</strain>
    </source>
</reference>
<dbReference type="STRING" id="985895.E5A3E0"/>
<dbReference type="GeneID" id="13286461"/>
<dbReference type="Proteomes" id="UP000002668">
    <property type="component" value="Genome"/>
</dbReference>
<dbReference type="OMA" id="WIPAKRD"/>
<dbReference type="AlphaFoldDB" id="E5A3E0"/>
<dbReference type="InterPro" id="IPR036866">
    <property type="entry name" value="RibonucZ/Hydroxyglut_hydro"/>
</dbReference>
<evidence type="ECO:0000313" key="1">
    <source>
        <dbReference type="EMBL" id="CBX98153.1"/>
    </source>
</evidence>
<dbReference type="PANTHER" id="PTHR36142">
    <property type="entry name" value="METALLO-HYDROLASE/OXIDOREDUCTASE SUPERFAMILY PROTEIN"/>
    <property type="match status" value="1"/>
</dbReference>
<sequence length="359" mass="39232">MSLSVKSLNGDSSFLLVFSPPLAPLSSPGQFPGSFTILLDPWLVGPSIILNSLFSISQQKHQPCIPHLKELPLEPDLVLVSQHKPDHCHEETLRQLPADCESTILAIPPAAKKIRSWKHFHPDRVHALPKYVDRNKDSVYRILLPPPTPRGTCGEVTVTWLPAKRDVSGVHHAIGITYRPPCTVLSHSSPNHYLDLPMTPPPSPDSRMTITAASPRTIVPSPNQDREKTVSVLYSPHGVSYDIIKPYATGHLVSESALPLTALLHSFDCVENPWWLGGTISAGSPGGLEMAQNLYAKAWISAHDSDKDNRGWAVKRTQIAKSAVEEIRAMLEEGNRGKGVQRTDVVSLAPGAEHRIGPG</sequence>
<dbReference type="VEuPathDB" id="FungiDB:LEMA_P095620.1"/>
<dbReference type="RefSeq" id="XP_003841632.1">
    <property type="nucleotide sequence ID" value="XM_003841584.1"/>
</dbReference>
<dbReference type="PANTHER" id="PTHR36142:SF5">
    <property type="entry name" value="METALLO-BETA-LACTAMASE DOMAIN-CONTAINING PROTEIN"/>
    <property type="match status" value="1"/>
</dbReference>
<dbReference type="EMBL" id="FP929133">
    <property type="protein sequence ID" value="CBX98153.1"/>
    <property type="molecule type" value="Genomic_DNA"/>
</dbReference>
<evidence type="ECO:0000313" key="2">
    <source>
        <dbReference type="Proteomes" id="UP000002668"/>
    </source>
</evidence>
<dbReference type="OrthoDB" id="332863at2759"/>